<dbReference type="EMBL" id="CP118379">
    <property type="protein sequence ID" value="WFD44488.1"/>
    <property type="molecule type" value="Genomic_DNA"/>
</dbReference>
<feature type="transmembrane region" description="Helical" evidence="14">
    <location>
        <begin position="145"/>
        <end position="170"/>
    </location>
</feature>
<keyword evidence="7 14" id="KW-0812">Transmembrane</keyword>
<comment type="pathway">
    <text evidence="2 14">Protein modification; protein glycosylation.</text>
</comment>
<dbReference type="GO" id="GO:0052925">
    <property type="term" value="F:dol-P-Man:Man(5)GlcNAc(2)-PP-Dol alpha-1,3-mannosyltransferase activity"/>
    <property type="evidence" value="ECO:0007669"/>
    <property type="project" value="UniProtKB-EC"/>
</dbReference>
<comment type="caution">
    <text evidence="14">Lacks conserved residue(s) required for the propagation of feature annotation.</text>
</comment>
<evidence type="ECO:0000256" key="5">
    <source>
        <dbReference type="ARBA" id="ARBA00022676"/>
    </source>
</evidence>
<gene>
    <name evidence="15" type="primary">ALG3_2</name>
    <name evidence="15" type="ORF">MPSI1_003156</name>
</gene>
<evidence type="ECO:0000256" key="1">
    <source>
        <dbReference type="ARBA" id="ARBA00004477"/>
    </source>
</evidence>
<comment type="catalytic activity">
    <reaction evidence="12 14">
        <text>an alpha-D-Man-(1-&gt;2)-alpha-D-Man-(1-&gt;2)-alpha-D-Man-(1-&gt;3)-[alpha-D-Man-(1-&gt;6)]-beta-D-Man-(1-&gt;4)-beta-D-GlcNAc-(1-&gt;4)-alpha-D-GlcNAc-diphospho-di-trans,poly-cis-dolichol + a di-trans,poly-cis-dolichyl beta-D-mannosyl phosphate = an alpha-D-Man-(1-&gt;2)-alpha-D-Man-(1-&gt;2)-alpha-D-Man-(1-&gt;3)-[alpha-D-Man-(1-&gt;3)-alpha-D-Man-(1-&gt;6)]-beta-D-Man-(1-&gt;4)-beta-D-GlcNAc-(1-&gt;4)-alpha-D-GlcNAc-diphospho-di-trans,poly-cis-dolichol + a di-trans,poly-cis-dolichyl phosphate + H(+)</text>
        <dbReference type="Rhea" id="RHEA:29527"/>
        <dbReference type="Rhea" id="RHEA-COMP:19498"/>
        <dbReference type="Rhea" id="RHEA-COMP:19501"/>
        <dbReference type="Rhea" id="RHEA-COMP:19516"/>
        <dbReference type="Rhea" id="RHEA-COMP:19517"/>
        <dbReference type="ChEBI" id="CHEBI:15378"/>
        <dbReference type="ChEBI" id="CHEBI:57683"/>
        <dbReference type="ChEBI" id="CHEBI:58211"/>
        <dbReference type="ChEBI" id="CHEBI:132515"/>
        <dbReference type="ChEBI" id="CHEBI:132516"/>
        <dbReference type="EC" id="2.4.1.258"/>
    </reaction>
    <physiologicalReaction direction="left-to-right" evidence="12 14">
        <dbReference type="Rhea" id="RHEA:29528"/>
    </physiologicalReaction>
</comment>
<keyword evidence="16" id="KW-1185">Reference proteome</keyword>
<comment type="similarity">
    <text evidence="13">Belongs to the glycosyltransferase ALG3 family.</text>
</comment>
<dbReference type="Proteomes" id="UP001214628">
    <property type="component" value="Chromosome 5"/>
</dbReference>
<organism evidence="15 16">
    <name type="scientific">Malassezia psittaci</name>
    <dbReference type="NCBI Taxonomy" id="1821823"/>
    <lineage>
        <taxon>Eukaryota</taxon>
        <taxon>Fungi</taxon>
        <taxon>Dikarya</taxon>
        <taxon>Basidiomycota</taxon>
        <taxon>Ustilaginomycotina</taxon>
        <taxon>Malasseziomycetes</taxon>
        <taxon>Malasseziales</taxon>
        <taxon>Malasseziaceae</taxon>
        <taxon>Malassezia</taxon>
    </lineage>
</organism>
<evidence type="ECO:0000256" key="7">
    <source>
        <dbReference type="ARBA" id="ARBA00022692"/>
    </source>
</evidence>
<dbReference type="PANTHER" id="PTHR12646:SF0">
    <property type="entry name" value="DOL-P-MAN:MAN(5)GLCNAC(2)-PP-DOL ALPHA-1,3-MANNOSYLTRANSFERASE"/>
    <property type="match status" value="1"/>
</dbReference>
<evidence type="ECO:0000313" key="16">
    <source>
        <dbReference type="Proteomes" id="UP001214628"/>
    </source>
</evidence>
<evidence type="ECO:0000313" key="15">
    <source>
        <dbReference type="EMBL" id="WFD44488.1"/>
    </source>
</evidence>
<keyword evidence="9 14" id="KW-1133">Transmembrane helix</keyword>
<comment type="function">
    <text evidence="11 14">Dol-P-Man:Man(5)GlcNAc(2)-PP-Dol alpha-1,3-mannosyltransferase that operates in the biosynthetic pathway of dolichol-linked oligosaccharides, the glycan precursors employed in protein asparagine (N)-glycosylation. The assembly of dolichol-linked oligosaccharides begins on the cytosolic side of the endoplasmic reticulum membrane and finishes in its lumen. The sequential addition of sugars to dolichol pyrophosphate produces dolichol-linked oligosaccharides containing fourteen sugars, including two GlcNAcs, nine mannoses and three glucoses. Once assembled, the oligosaccharide is transferred from the lipid to nascent proteins by oligosaccharyltransferases. In the lumen of the endoplasmic reticulum, adds the first dolichyl beta-D-mannosyl phosphate derived mannose in an alpha-1,3 linkage to Man(5)GlcNAc(2)-PP-dolichol to produce Man(6)GlcNAc(2)-PP-dolichol.</text>
</comment>
<keyword evidence="5 14" id="KW-0328">Glycosyltransferase</keyword>
<dbReference type="PANTHER" id="PTHR12646">
    <property type="entry name" value="NOT56 - RELATED"/>
    <property type="match status" value="1"/>
</dbReference>
<feature type="transmembrane region" description="Helical" evidence="14">
    <location>
        <begin position="103"/>
        <end position="125"/>
    </location>
</feature>
<evidence type="ECO:0000256" key="11">
    <source>
        <dbReference type="ARBA" id="ARBA00044743"/>
    </source>
</evidence>
<evidence type="ECO:0000256" key="3">
    <source>
        <dbReference type="ARBA" id="ARBA00011964"/>
    </source>
</evidence>
<proteinExistence type="inferred from homology"/>
<sequence length="173" mass="19614">MGKRVEWVCEMVHTLALKPAGYTYMSIALLSLDGLLTSLIIGRVAYTEIDFTTYVRQARLFVDGERDYSRINPWNGSGPCVYPAGHLYVYAVFDWLTRGAQDLFPAQVCFGVLYLSTFCIIAKLYKMSGAPPVLLVPLVLSKRLHSIYVLRMFNDPIAMFFVYSSIYLLCRAL</sequence>
<feature type="transmembrane region" description="Helical" evidence="14">
    <location>
        <begin position="22"/>
        <end position="46"/>
    </location>
</feature>
<dbReference type="GO" id="GO:0005789">
    <property type="term" value="C:endoplasmic reticulum membrane"/>
    <property type="evidence" value="ECO:0007669"/>
    <property type="project" value="UniProtKB-SubCell"/>
</dbReference>
<evidence type="ECO:0000256" key="9">
    <source>
        <dbReference type="ARBA" id="ARBA00022989"/>
    </source>
</evidence>
<accession>A0AAF0JF89</accession>
<evidence type="ECO:0000256" key="14">
    <source>
        <dbReference type="RuleBase" id="RU364047"/>
    </source>
</evidence>
<dbReference type="Pfam" id="PF05208">
    <property type="entry name" value="ALG3"/>
    <property type="match status" value="1"/>
</dbReference>
<evidence type="ECO:0000256" key="8">
    <source>
        <dbReference type="ARBA" id="ARBA00022824"/>
    </source>
</evidence>
<dbReference type="EC" id="2.4.1.258" evidence="3 14"/>
<comment type="subcellular location">
    <subcellularLocation>
        <location evidence="1 14">Endoplasmic reticulum membrane</location>
        <topology evidence="1 14">Multi-pass membrane protein</topology>
    </subcellularLocation>
</comment>
<dbReference type="AlphaFoldDB" id="A0AAF0JF89"/>
<evidence type="ECO:0000256" key="4">
    <source>
        <dbReference type="ARBA" id="ARBA00015561"/>
    </source>
</evidence>
<evidence type="ECO:0000256" key="10">
    <source>
        <dbReference type="ARBA" id="ARBA00023136"/>
    </source>
</evidence>
<evidence type="ECO:0000256" key="2">
    <source>
        <dbReference type="ARBA" id="ARBA00004922"/>
    </source>
</evidence>
<protein>
    <recommendedName>
        <fullName evidence="4 14">Dol-P-Man:Man(5)GlcNAc(2)-PP-Dol alpha-1,3-mannosyltransferase</fullName>
        <ecNumber evidence="3 14">2.4.1.258</ecNumber>
    </recommendedName>
    <alternativeName>
        <fullName evidence="14">Dol-P-Man-dependent alpha(1-3)-mannosyltransferase</fullName>
    </alternativeName>
</protein>
<reference evidence="15" key="1">
    <citation type="submission" date="2023-02" db="EMBL/GenBank/DDBJ databases">
        <title>Mating type loci evolution in Malassezia.</title>
        <authorList>
            <person name="Coelho M.A."/>
        </authorList>
    </citation>
    <scope>NUCLEOTIDE SEQUENCE</scope>
    <source>
        <strain evidence="15">CBS 14136</strain>
    </source>
</reference>
<keyword evidence="8 14" id="KW-0256">Endoplasmic reticulum</keyword>
<dbReference type="InterPro" id="IPR007873">
    <property type="entry name" value="Glycosyltransferase_ALG3"/>
</dbReference>
<keyword evidence="10 14" id="KW-0472">Membrane</keyword>
<evidence type="ECO:0000256" key="6">
    <source>
        <dbReference type="ARBA" id="ARBA00022679"/>
    </source>
</evidence>
<keyword evidence="6 14" id="KW-0808">Transferase</keyword>
<evidence type="ECO:0000256" key="12">
    <source>
        <dbReference type="ARBA" id="ARBA00049506"/>
    </source>
</evidence>
<name>A0AAF0JF89_9BASI</name>
<evidence type="ECO:0000256" key="13">
    <source>
        <dbReference type="ARBA" id="ARBA00093457"/>
    </source>
</evidence>